<dbReference type="RefSeq" id="WP_004822439.1">
    <property type="nucleotide sequence ID" value="NZ_UGTH01000001.1"/>
</dbReference>
<evidence type="ECO:0000256" key="8">
    <source>
        <dbReference type="PIRNR" id="PIRNR006113"/>
    </source>
</evidence>
<dbReference type="PANTHER" id="PTHR12589">
    <property type="entry name" value="PYRUVOYL TETRAHYDROBIOPTERIN SYNTHASE"/>
    <property type="match status" value="1"/>
</dbReference>
<evidence type="ECO:0000256" key="1">
    <source>
        <dbReference type="ARBA" id="ARBA00005061"/>
    </source>
</evidence>
<organism evidence="11 12">
    <name type="scientific">Peptoniphilus indolicus</name>
    <dbReference type="NCBI Taxonomy" id="33030"/>
    <lineage>
        <taxon>Bacteria</taxon>
        <taxon>Bacillati</taxon>
        <taxon>Bacillota</taxon>
        <taxon>Tissierellia</taxon>
        <taxon>Tissierellales</taxon>
        <taxon>Peptoniphilaceae</taxon>
        <taxon>Peptoniphilus</taxon>
    </lineage>
</organism>
<feature type="active site" description="Proton acceptor" evidence="9">
    <location>
        <position position="45"/>
    </location>
</feature>
<reference evidence="11 12" key="1">
    <citation type="submission" date="2018-06" db="EMBL/GenBank/DDBJ databases">
        <authorList>
            <consortium name="Pathogen Informatics"/>
            <person name="Doyle S."/>
        </authorList>
    </citation>
    <scope>NUCLEOTIDE SEQUENCE [LARGE SCALE GENOMIC DNA]</scope>
    <source>
        <strain evidence="11 12">NCTC11088</strain>
    </source>
</reference>
<comment type="pathway">
    <text evidence="1 8">Purine metabolism; 7-cyano-7-deazaguanine biosynthesis.</text>
</comment>
<comment type="cofactor">
    <cofactor evidence="8 10">
        <name>Zn(2+)</name>
        <dbReference type="ChEBI" id="CHEBI:29105"/>
    </cofactor>
    <text evidence="8 10">Binds 1 zinc ion per subunit.</text>
</comment>
<evidence type="ECO:0000256" key="7">
    <source>
        <dbReference type="ARBA" id="ARBA00048807"/>
    </source>
</evidence>
<feature type="binding site" evidence="10">
    <location>
        <position position="35"/>
    </location>
    <ligand>
        <name>Zn(2+)</name>
        <dbReference type="ChEBI" id="CHEBI:29105"/>
    </ligand>
</feature>
<keyword evidence="4 8" id="KW-0479">Metal-binding</keyword>
<dbReference type="EMBL" id="UGTH01000001">
    <property type="protein sequence ID" value="SUB74357.1"/>
    <property type="molecule type" value="Genomic_DNA"/>
</dbReference>
<dbReference type="GO" id="GO:0070497">
    <property type="term" value="F:6-carboxytetrahydropterin synthase activity"/>
    <property type="evidence" value="ECO:0007669"/>
    <property type="project" value="UniProtKB-EC"/>
</dbReference>
<comment type="similarity">
    <text evidence="2 8">Belongs to the PTPS family. QueD subfamily.</text>
</comment>
<dbReference type="NCBIfam" id="TIGR03367">
    <property type="entry name" value="queuosine_QueD"/>
    <property type="match status" value="1"/>
</dbReference>
<dbReference type="Proteomes" id="UP000254777">
    <property type="component" value="Unassembled WGS sequence"/>
</dbReference>
<dbReference type="SUPFAM" id="SSF55620">
    <property type="entry name" value="Tetrahydrobiopterin biosynthesis enzymes-like"/>
    <property type="match status" value="1"/>
</dbReference>
<keyword evidence="5 8" id="KW-0862">Zinc</keyword>
<dbReference type="UniPathway" id="UPA00391"/>
<dbReference type="Pfam" id="PF01242">
    <property type="entry name" value="PTPS"/>
    <property type="match status" value="1"/>
</dbReference>
<comment type="catalytic activity">
    <reaction evidence="7 8">
        <text>7,8-dihydroneopterin 3'-triphosphate + H2O = 6-carboxy-5,6,7,8-tetrahydropterin + triphosphate + acetaldehyde + 2 H(+)</text>
        <dbReference type="Rhea" id="RHEA:27966"/>
        <dbReference type="ChEBI" id="CHEBI:15343"/>
        <dbReference type="ChEBI" id="CHEBI:15377"/>
        <dbReference type="ChEBI" id="CHEBI:15378"/>
        <dbReference type="ChEBI" id="CHEBI:18036"/>
        <dbReference type="ChEBI" id="CHEBI:58462"/>
        <dbReference type="ChEBI" id="CHEBI:61032"/>
        <dbReference type="EC" id="4.1.2.50"/>
    </reaction>
</comment>
<evidence type="ECO:0000256" key="6">
    <source>
        <dbReference type="ARBA" id="ARBA00023239"/>
    </source>
</evidence>
<evidence type="ECO:0000256" key="3">
    <source>
        <dbReference type="ARBA" id="ARBA00018141"/>
    </source>
</evidence>
<feature type="binding site" evidence="10">
    <location>
        <position position="49"/>
    </location>
    <ligand>
        <name>Zn(2+)</name>
        <dbReference type="ChEBI" id="CHEBI:29105"/>
    </ligand>
</feature>
<dbReference type="EC" id="4.-.-.-" evidence="8"/>
<dbReference type="GO" id="GO:0008616">
    <property type="term" value="P:tRNA queuosine(34) biosynthetic process"/>
    <property type="evidence" value="ECO:0007669"/>
    <property type="project" value="UniProtKB-KW"/>
</dbReference>
<dbReference type="GO" id="GO:0046872">
    <property type="term" value="F:metal ion binding"/>
    <property type="evidence" value="ECO:0007669"/>
    <property type="project" value="UniProtKB-KW"/>
</dbReference>
<feature type="active site" description="Charge relay system" evidence="9">
    <location>
        <position position="86"/>
    </location>
</feature>
<name>A0A379D8X4_9FIRM</name>
<evidence type="ECO:0000313" key="11">
    <source>
        <dbReference type="EMBL" id="SUB74357.1"/>
    </source>
</evidence>
<evidence type="ECO:0000256" key="2">
    <source>
        <dbReference type="ARBA" id="ARBA00008900"/>
    </source>
</evidence>
<evidence type="ECO:0000256" key="9">
    <source>
        <dbReference type="PIRSR" id="PIRSR006113-1"/>
    </source>
</evidence>
<protein>
    <recommendedName>
        <fullName evidence="3 8">6-carboxy-5,6,7,8-tetrahydropterin synthase</fullName>
        <ecNumber evidence="8">4.-.-.-</ecNumber>
    </recommendedName>
</protein>
<evidence type="ECO:0000256" key="4">
    <source>
        <dbReference type="ARBA" id="ARBA00022723"/>
    </source>
</evidence>
<proteinExistence type="inferred from homology"/>
<dbReference type="AlphaFoldDB" id="A0A379D8X4"/>
<dbReference type="Gene3D" id="3.30.479.10">
    <property type="entry name" value="6-pyruvoyl tetrahydropterin synthase/QueD"/>
    <property type="match status" value="1"/>
</dbReference>
<feature type="active site" description="Charge relay system" evidence="9">
    <location>
        <position position="121"/>
    </location>
</feature>
<dbReference type="InterPro" id="IPR007115">
    <property type="entry name" value="6-PTP_synth/QueD"/>
</dbReference>
<dbReference type="PIRSF" id="PIRSF006113">
    <property type="entry name" value="PTP_synth"/>
    <property type="match status" value="1"/>
</dbReference>
<accession>A0A379D8X4</accession>
<evidence type="ECO:0000256" key="10">
    <source>
        <dbReference type="PIRSR" id="PIRSR006113-2"/>
    </source>
</evidence>
<evidence type="ECO:0000256" key="5">
    <source>
        <dbReference type="ARBA" id="ARBA00022833"/>
    </source>
</evidence>
<keyword evidence="6 8" id="KW-0456">Lyase</keyword>
<dbReference type="PANTHER" id="PTHR12589:SF7">
    <property type="entry name" value="6-PYRUVOYL TETRAHYDROBIOPTERIN SYNTHASE"/>
    <property type="match status" value="1"/>
</dbReference>
<dbReference type="InterPro" id="IPR038418">
    <property type="entry name" value="6-PTP_synth/QueD_sf"/>
</dbReference>
<evidence type="ECO:0000313" key="12">
    <source>
        <dbReference type="Proteomes" id="UP000254777"/>
    </source>
</evidence>
<gene>
    <name evidence="11" type="primary">queD</name>
    <name evidence="11" type="ORF">NCTC11088_00088</name>
</gene>
<keyword evidence="8" id="KW-0671">Queuosine biosynthesis</keyword>
<sequence>MEFEIVWVLLNQLFINFEVKVMFKIKKTLEISAAHKLSLNYESKCQNLHGHNWIVNIYCKSKNLDENGMVYDFTHIKNKIHKRLDHTYLNDVIPYNPTAENIAKWIADEIGEKCYMVEVQESEGNVAIYEV</sequence>
<feature type="binding site" evidence="10">
    <location>
        <position position="51"/>
    </location>
    <ligand>
        <name>Zn(2+)</name>
        <dbReference type="ChEBI" id="CHEBI:29105"/>
    </ligand>
</feature>